<comment type="caution">
    <text evidence="5">The sequence shown here is derived from an EMBL/GenBank/DDBJ whole genome shotgun (WGS) entry which is preliminary data.</text>
</comment>
<dbReference type="AlphaFoldDB" id="A0AAD7ED13"/>
<proteinExistence type="predicted"/>
<evidence type="ECO:0000313" key="5">
    <source>
        <dbReference type="EMBL" id="KAJ7312621.1"/>
    </source>
</evidence>
<feature type="compositionally biased region" description="Low complexity" evidence="3">
    <location>
        <begin position="13"/>
        <end position="44"/>
    </location>
</feature>
<evidence type="ECO:0000256" key="2">
    <source>
        <dbReference type="ARBA" id="ARBA00022840"/>
    </source>
</evidence>
<keyword evidence="1" id="KW-0547">Nucleotide-binding</keyword>
<sequence length="278" mass="29338">MSSASTPAPLPYMPSSSSSVSPLGTPVRMWSSVPASTAASSPAPGTEENEEKEDEEEARGVDVGDVEMSPPRAEDKDETSEAPNDTSTADVDPAAEDEAEGELTASQLSRLEHVLERSALYSSILKQQMDDARRAHAEKRAEAAAAAGKAKAKSAPQTGKGRGRPAKRRRVVADSDSDASEEEKEGVEDAKPAGEATDTNIDTAAFPQPALVTGGKLKDYQLEGLQWMVGLHQQGISGILADEMGLGKAHPPNNRLRSTSPRHGHAPLPCRVPAERDA</sequence>
<dbReference type="GO" id="GO:0005524">
    <property type="term" value="F:ATP binding"/>
    <property type="evidence" value="ECO:0007669"/>
    <property type="project" value="InterPro"/>
</dbReference>
<feature type="region of interest" description="Disordered" evidence="3">
    <location>
        <begin position="247"/>
        <end position="278"/>
    </location>
</feature>
<evidence type="ECO:0000256" key="3">
    <source>
        <dbReference type="SAM" id="MobiDB-lite"/>
    </source>
</evidence>
<feature type="compositionally biased region" description="Low complexity" evidence="3">
    <location>
        <begin position="143"/>
        <end position="155"/>
    </location>
</feature>
<dbReference type="InterPro" id="IPR038718">
    <property type="entry name" value="SNF2-like_sf"/>
</dbReference>
<feature type="compositionally biased region" description="Acidic residues" evidence="3">
    <location>
        <begin position="47"/>
        <end position="57"/>
    </location>
</feature>
<feature type="compositionally biased region" description="Basic and acidic residues" evidence="3">
    <location>
        <begin position="129"/>
        <end position="142"/>
    </location>
</feature>
<evidence type="ECO:0000259" key="4">
    <source>
        <dbReference type="Pfam" id="PF00176"/>
    </source>
</evidence>
<dbReference type="InterPro" id="IPR027417">
    <property type="entry name" value="P-loop_NTPase"/>
</dbReference>
<evidence type="ECO:0000256" key="1">
    <source>
        <dbReference type="ARBA" id="ARBA00022741"/>
    </source>
</evidence>
<accession>A0AAD7ED13</accession>
<reference evidence="5" key="1">
    <citation type="submission" date="2023-03" db="EMBL/GenBank/DDBJ databases">
        <title>Massive genome expansion in bonnet fungi (Mycena s.s.) driven by repeated elements and novel gene families across ecological guilds.</title>
        <authorList>
            <consortium name="Lawrence Berkeley National Laboratory"/>
            <person name="Harder C.B."/>
            <person name="Miyauchi S."/>
            <person name="Viragh M."/>
            <person name="Kuo A."/>
            <person name="Thoen E."/>
            <person name="Andreopoulos B."/>
            <person name="Lu D."/>
            <person name="Skrede I."/>
            <person name="Drula E."/>
            <person name="Henrissat B."/>
            <person name="Morin E."/>
            <person name="Kohler A."/>
            <person name="Barry K."/>
            <person name="LaButti K."/>
            <person name="Morin E."/>
            <person name="Salamov A."/>
            <person name="Lipzen A."/>
            <person name="Mereny Z."/>
            <person name="Hegedus B."/>
            <person name="Baldrian P."/>
            <person name="Stursova M."/>
            <person name="Weitz H."/>
            <person name="Taylor A."/>
            <person name="Grigoriev I.V."/>
            <person name="Nagy L.G."/>
            <person name="Martin F."/>
            <person name="Kauserud H."/>
        </authorList>
    </citation>
    <scope>NUCLEOTIDE SEQUENCE</scope>
    <source>
        <strain evidence="5">CBHHK002</strain>
    </source>
</reference>
<feature type="compositionally biased region" description="Acidic residues" evidence="3">
    <location>
        <begin position="175"/>
        <end position="186"/>
    </location>
</feature>
<dbReference type="InterPro" id="IPR000330">
    <property type="entry name" value="SNF2_N"/>
</dbReference>
<organism evidence="5 6">
    <name type="scientific">Mycena albidolilacea</name>
    <dbReference type="NCBI Taxonomy" id="1033008"/>
    <lineage>
        <taxon>Eukaryota</taxon>
        <taxon>Fungi</taxon>
        <taxon>Dikarya</taxon>
        <taxon>Basidiomycota</taxon>
        <taxon>Agaricomycotina</taxon>
        <taxon>Agaricomycetes</taxon>
        <taxon>Agaricomycetidae</taxon>
        <taxon>Agaricales</taxon>
        <taxon>Marasmiineae</taxon>
        <taxon>Mycenaceae</taxon>
        <taxon>Mycena</taxon>
    </lineage>
</organism>
<dbReference type="PANTHER" id="PTHR10799">
    <property type="entry name" value="SNF2/RAD54 HELICASE FAMILY"/>
    <property type="match status" value="1"/>
</dbReference>
<protein>
    <recommendedName>
        <fullName evidence="4">SNF2 N-terminal domain-containing protein</fullName>
    </recommendedName>
</protein>
<dbReference type="Gene3D" id="3.40.50.10810">
    <property type="entry name" value="Tandem AAA-ATPase domain"/>
    <property type="match status" value="1"/>
</dbReference>
<feature type="region of interest" description="Disordered" evidence="3">
    <location>
        <begin position="1"/>
        <end position="107"/>
    </location>
</feature>
<dbReference type="Pfam" id="PF00176">
    <property type="entry name" value="SNF2-rel_dom"/>
    <property type="match status" value="1"/>
</dbReference>
<feature type="compositionally biased region" description="Basic residues" evidence="3">
    <location>
        <begin position="161"/>
        <end position="170"/>
    </location>
</feature>
<keyword evidence="6" id="KW-1185">Reference proteome</keyword>
<dbReference type="SUPFAM" id="SSF52540">
    <property type="entry name" value="P-loop containing nucleoside triphosphate hydrolases"/>
    <property type="match status" value="1"/>
</dbReference>
<name>A0AAD7ED13_9AGAR</name>
<dbReference type="Proteomes" id="UP001218218">
    <property type="component" value="Unassembled WGS sequence"/>
</dbReference>
<keyword evidence="2" id="KW-0067">ATP-binding</keyword>
<evidence type="ECO:0000313" key="6">
    <source>
        <dbReference type="Proteomes" id="UP001218218"/>
    </source>
</evidence>
<dbReference type="EMBL" id="JARIHO010000071">
    <property type="protein sequence ID" value="KAJ7312621.1"/>
    <property type="molecule type" value="Genomic_DNA"/>
</dbReference>
<feature type="region of interest" description="Disordered" evidence="3">
    <location>
        <begin position="129"/>
        <end position="207"/>
    </location>
</feature>
<feature type="domain" description="SNF2 N-terminal" evidence="4">
    <location>
        <begin position="220"/>
        <end position="248"/>
    </location>
</feature>
<gene>
    <name evidence="5" type="ORF">DFH08DRAFT_973399</name>
</gene>